<organism evidence="13 14">
    <name type="scientific">Metapseudomonas resinovorans NBRC 106553</name>
    <dbReference type="NCBI Taxonomy" id="1245471"/>
    <lineage>
        <taxon>Bacteria</taxon>
        <taxon>Pseudomonadati</taxon>
        <taxon>Pseudomonadota</taxon>
        <taxon>Gammaproteobacteria</taxon>
        <taxon>Pseudomonadales</taxon>
        <taxon>Pseudomonadaceae</taxon>
        <taxon>Metapseudomonas</taxon>
    </lineage>
</organism>
<name>S6ARM5_METRE</name>
<dbReference type="STRING" id="1245471.PCA10_09390"/>
<sequence length="164" mass="17042">MHSRKGFTLIELMVVIAIVAILASIGYPGFQTLIMNNRMTSQTNGLLGVLQLARSEAVTQRKVTTVCPTTNQSTCAAAGTDWNVGVLVRLSDATVVRVTPAVANGALSLSGANSITFAIDGTTANGGALRVCDSRGDANSRTILINTAGQSRSRAFQAGDVACR</sequence>
<dbReference type="Pfam" id="PF07963">
    <property type="entry name" value="N_methyl"/>
    <property type="match status" value="1"/>
</dbReference>
<dbReference type="PATRIC" id="fig|1245471.3.peg.945"/>
<dbReference type="InterPro" id="IPR022346">
    <property type="entry name" value="T2SS_GspH"/>
</dbReference>
<dbReference type="RefSeq" id="WP_016490873.1">
    <property type="nucleotide sequence ID" value="NC_021499.1"/>
</dbReference>
<reference evidence="13 14" key="1">
    <citation type="journal article" date="2013" name="Genome Announc.">
        <title>Complete Genome Sequence of the Carbazole Degrader Pseudomonas resinovorans Strain CA10 (NBRC 106553).</title>
        <authorList>
            <person name="Shintani M."/>
            <person name="Hosoyama A."/>
            <person name="Ohji S."/>
            <person name="Tsuchikane K."/>
            <person name="Takarada H."/>
            <person name="Yamazoe A."/>
            <person name="Fujita N."/>
            <person name="Nojiri H."/>
        </authorList>
    </citation>
    <scope>NUCLEOTIDE SEQUENCE [LARGE SCALE GENOMIC DNA]</scope>
    <source>
        <strain evidence="13 14">NBRC 106553</strain>
    </source>
</reference>
<evidence type="ECO:0000256" key="8">
    <source>
        <dbReference type="ARBA" id="ARBA00023136"/>
    </source>
</evidence>
<evidence type="ECO:0000256" key="2">
    <source>
        <dbReference type="ARBA" id="ARBA00021549"/>
    </source>
</evidence>
<keyword evidence="6 11" id="KW-0812">Transmembrane</keyword>
<proteinExistence type="inferred from homology"/>
<gene>
    <name evidence="13" type="ORF">PCA10_09390</name>
</gene>
<feature type="transmembrane region" description="Helical" evidence="11">
    <location>
        <begin position="12"/>
        <end position="30"/>
    </location>
</feature>
<evidence type="ECO:0000256" key="6">
    <source>
        <dbReference type="ARBA" id="ARBA00022692"/>
    </source>
</evidence>
<accession>S6ARM5</accession>
<dbReference type="PANTHER" id="PTHR30093:SF41">
    <property type="entry name" value="TYPE II SECRETION SYSTEM PROTEIN H"/>
    <property type="match status" value="1"/>
</dbReference>
<dbReference type="InterPro" id="IPR012902">
    <property type="entry name" value="N_methyl_site"/>
</dbReference>
<comment type="similarity">
    <text evidence="9">Belongs to the GSP H family.</text>
</comment>
<evidence type="ECO:0000256" key="5">
    <source>
        <dbReference type="ARBA" id="ARBA00022519"/>
    </source>
</evidence>
<dbReference type="Proteomes" id="UP000015503">
    <property type="component" value="Chromosome"/>
</dbReference>
<evidence type="ECO:0000259" key="12">
    <source>
        <dbReference type="Pfam" id="PF12019"/>
    </source>
</evidence>
<dbReference type="Gene3D" id="3.55.40.10">
    <property type="entry name" value="minor pseudopilin epsh domain"/>
    <property type="match status" value="1"/>
</dbReference>
<keyword evidence="3" id="KW-1003">Cell membrane</keyword>
<evidence type="ECO:0000256" key="9">
    <source>
        <dbReference type="ARBA" id="ARBA00025772"/>
    </source>
</evidence>
<evidence type="ECO:0000256" key="11">
    <source>
        <dbReference type="SAM" id="Phobius"/>
    </source>
</evidence>
<dbReference type="GO" id="GO:0005886">
    <property type="term" value="C:plasma membrane"/>
    <property type="evidence" value="ECO:0007669"/>
    <property type="project" value="UniProtKB-SubCell"/>
</dbReference>
<evidence type="ECO:0000256" key="10">
    <source>
        <dbReference type="ARBA" id="ARBA00030775"/>
    </source>
</evidence>
<dbReference type="NCBIfam" id="TIGR02532">
    <property type="entry name" value="IV_pilin_GFxxxE"/>
    <property type="match status" value="1"/>
</dbReference>
<dbReference type="Pfam" id="PF12019">
    <property type="entry name" value="GspH"/>
    <property type="match status" value="1"/>
</dbReference>
<dbReference type="PANTHER" id="PTHR30093">
    <property type="entry name" value="GENERAL SECRETION PATHWAY PROTEIN G"/>
    <property type="match status" value="1"/>
</dbReference>
<evidence type="ECO:0000256" key="4">
    <source>
        <dbReference type="ARBA" id="ARBA00022481"/>
    </source>
</evidence>
<evidence type="ECO:0000256" key="3">
    <source>
        <dbReference type="ARBA" id="ARBA00022475"/>
    </source>
</evidence>
<dbReference type="OrthoDB" id="5739745at2"/>
<feature type="domain" description="General secretion pathway GspH" evidence="12">
    <location>
        <begin position="43"/>
        <end position="149"/>
    </location>
</feature>
<dbReference type="KEGG" id="pre:PCA10_09390"/>
<dbReference type="InterPro" id="IPR045584">
    <property type="entry name" value="Pilin-like"/>
</dbReference>
<keyword evidence="14" id="KW-1185">Reference proteome</keyword>
<comment type="subcellular location">
    <subcellularLocation>
        <location evidence="1">Cell inner membrane</location>
        <topology evidence="1">Single-pass membrane protein</topology>
    </subcellularLocation>
</comment>
<dbReference type="GO" id="GO:0015627">
    <property type="term" value="C:type II protein secretion system complex"/>
    <property type="evidence" value="ECO:0007669"/>
    <property type="project" value="InterPro"/>
</dbReference>
<dbReference type="GO" id="GO:0015628">
    <property type="term" value="P:protein secretion by the type II secretion system"/>
    <property type="evidence" value="ECO:0007669"/>
    <property type="project" value="InterPro"/>
</dbReference>
<dbReference type="SUPFAM" id="SSF54523">
    <property type="entry name" value="Pili subunits"/>
    <property type="match status" value="1"/>
</dbReference>
<evidence type="ECO:0000256" key="1">
    <source>
        <dbReference type="ARBA" id="ARBA00004377"/>
    </source>
</evidence>
<evidence type="ECO:0000256" key="7">
    <source>
        <dbReference type="ARBA" id="ARBA00022989"/>
    </source>
</evidence>
<dbReference type="AlphaFoldDB" id="S6ARM5"/>
<dbReference type="EMBL" id="AP013068">
    <property type="protein sequence ID" value="BAN46671.1"/>
    <property type="molecule type" value="Genomic_DNA"/>
</dbReference>
<dbReference type="HOGENOM" id="CLU_084761_1_2_6"/>
<dbReference type="eggNOG" id="COG4970">
    <property type="taxonomic scope" value="Bacteria"/>
</dbReference>
<evidence type="ECO:0000313" key="14">
    <source>
        <dbReference type="Proteomes" id="UP000015503"/>
    </source>
</evidence>
<protein>
    <recommendedName>
        <fullName evidence="2">Type II secretion system protein H</fullName>
    </recommendedName>
    <alternativeName>
        <fullName evidence="10">General secretion pathway protein H</fullName>
    </alternativeName>
</protein>
<keyword evidence="7 11" id="KW-1133">Transmembrane helix</keyword>
<keyword evidence="4" id="KW-0488">Methylation</keyword>
<keyword evidence="5" id="KW-0997">Cell inner membrane</keyword>
<dbReference type="PROSITE" id="PS00409">
    <property type="entry name" value="PROKAR_NTER_METHYL"/>
    <property type="match status" value="1"/>
</dbReference>
<keyword evidence="8 11" id="KW-0472">Membrane</keyword>
<evidence type="ECO:0000313" key="13">
    <source>
        <dbReference type="EMBL" id="BAN46671.1"/>
    </source>
</evidence>